<dbReference type="RefSeq" id="WP_184596907.1">
    <property type="nucleotide sequence ID" value="NZ_JACHLI010000040.1"/>
</dbReference>
<dbReference type="EMBL" id="JACHLI010000040">
    <property type="protein sequence ID" value="MBB4867421.1"/>
    <property type="molecule type" value="Genomic_DNA"/>
</dbReference>
<reference evidence="1 2" key="1">
    <citation type="submission" date="2020-08" db="EMBL/GenBank/DDBJ databases">
        <title>Functional genomics of gut bacteria from endangered species of beetles.</title>
        <authorList>
            <person name="Carlos-Shanley C."/>
        </authorList>
    </citation>
    <scope>NUCLEOTIDE SEQUENCE [LARGE SCALE GENOMIC DNA]</scope>
    <source>
        <strain evidence="1 2">S00179</strain>
    </source>
</reference>
<proteinExistence type="predicted"/>
<evidence type="ECO:0000313" key="2">
    <source>
        <dbReference type="Proteomes" id="UP000566995"/>
    </source>
</evidence>
<organism evidence="1 2">
    <name type="scientific">Pseudomonas nitroreducens</name>
    <dbReference type="NCBI Taxonomy" id="46680"/>
    <lineage>
        <taxon>Bacteria</taxon>
        <taxon>Pseudomonadati</taxon>
        <taxon>Pseudomonadota</taxon>
        <taxon>Gammaproteobacteria</taxon>
        <taxon>Pseudomonadales</taxon>
        <taxon>Pseudomonadaceae</taxon>
        <taxon>Pseudomonas</taxon>
    </lineage>
</organism>
<comment type="caution">
    <text evidence="1">The sequence shown here is derived from an EMBL/GenBank/DDBJ whole genome shotgun (WGS) entry which is preliminary data.</text>
</comment>
<dbReference type="Proteomes" id="UP000566995">
    <property type="component" value="Unassembled WGS sequence"/>
</dbReference>
<accession>A0A7W7KRL5</accession>
<protein>
    <submittedName>
        <fullName evidence="1">Uncharacterized protein</fullName>
    </submittedName>
</protein>
<evidence type="ECO:0000313" key="1">
    <source>
        <dbReference type="EMBL" id="MBB4867421.1"/>
    </source>
</evidence>
<gene>
    <name evidence="1" type="ORF">HNP46_006334</name>
</gene>
<dbReference type="AlphaFoldDB" id="A0A7W7KRL5"/>
<sequence>MSEIPEPVQKLMERMVPLQELLTRYQHWQTQVDALRYSGARRLLSLIKISVNTGPKDKKDLYWDLLESFADQNAAPSRFDIDLDSLNVDLKELTSQPSFENILAVRAVTERLQRLADRKERPSTPDFDIVRAGEIAASLKPWIVANPIPDQDIMSAELLKLGHGQTILRWIKDAYVDYKRRMSCYKDESQDFAP</sequence>
<name>A0A7W7KRL5_PSENT</name>